<accession>A0A2G3PG13</accession>
<gene>
    <name evidence="2" type="ORF">CSW57_23455</name>
</gene>
<comment type="caution">
    <text evidence="2">The sequence shown here is derived from an EMBL/GenBank/DDBJ whole genome shotgun (WGS) entry which is preliminary data.</text>
</comment>
<dbReference type="PROSITE" id="PS51257">
    <property type="entry name" value="PROKAR_LIPOPROTEIN"/>
    <property type="match status" value="1"/>
</dbReference>
<dbReference type="Proteomes" id="UP000225108">
    <property type="component" value="Unassembled WGS sequence"/>
</dbReference>
<keyword evidence="1" id="KW-0472">Membrane</keyword>
<reference evidence="2 3" key="1">
    <citation type="submission" date="2017-10" db="EMBL/GenBank/DDBJ databases">
        <title>The draft genome sequence of Williamsia sp. BULT 1.1 isolated from the semi-arid grassland soils from South Africa.</title>
        <authorList>
            <person name="Kabwe M.H."/>
            <person name="Govender N."/>
            <person name="Mutseka Lunga P."/>
            <person name="Vikram S."/>
            <person name="Makhalanyane T.P."/>
        </authorList>
    </citation>
    <scope>NUCLEOTIDE SEQUENCE [LARGE SCALE GENOMIC DNA]</scope>
    <source>
        <strain evidence="2 3">BULT 1.1</strain>
    </source>
</reference>
<name>A0A2G3PG13_WILMA</name>
<evidence type="ECO:0000313" key="3">
    <source>
        <dbReference type="Proteomes" id="UP000225108"/>
    </source>
</evidence>
<proteinExistence type="predicted"/>
<evidence type="ECO:0000256" key="1">
    <source>
        <dbReference type="SAM" id="Phobius"/>
    </source>
</evidence>
<dbReference type="EMBL" id="PEBD01000012">
    <property type="protein sequence ID" value="PHV64739.1"/>
    <property type="molecule type" value="Genomic_DNA"/>
</dbReference>
<keyword evidence="1" id="KW-1133">Transmembrane helix</keyword>
<evidence type="ECO:0000313" key="2">
    <source>
        <dbReference type="EMBL" id="PHV64739.1"/>
    </source>
</evidence>
<feature type="transmembrane region" description="Helical" evidence="1">
    <location>
        <begin position="16"/>
        <end position="40"/>
    </location>
</feature>
<sequence length="175" mass="18898">MSPHGRRCDDHTHREAVVTTAIVVVVLLACVAAAVGVFLMTRRIRDSAVRSNEIIPGQPTNAPAAWAGSHDPEARLHRRIRDALALLRADPKLEYDGERIDTRVRIELAATDLDNWLIAAAKTPPRLRETALAHAGSAVTELENVAAALSGGATMQHDRVDELITRISSPPALDA</sequence>
<keyword evidence="1" id="KW-0812">Transmembrane</keyword>
<organism evidence="2 3">
    <name type="scientific">Williamsia marianensis</name>
    <dbReference type="NCBI Taxonomy" id="85044"/>
    <lineage>
        <taxon>Bacteria</taxon>
        <taxon>Bacillati</taxon>
        <taxon>Actinomycetota</taxon>
        <taxon>Actinomycetes</taxon>
        <taxon>Mycobacteriales</taxon>
        <taxon>Nocardiaceae</taxon>
        <taxon>Williamsia</taxon>
    </lineage>
</organism>
<dbReference type="AlphaFoldDB" id="A0A2G3PG13"/>
<protein>
    <submittedName>
        <fullName evidence="2">Uncharacterized protein</fullName>
    </submittedName>
</protein>